<dbReference type="PANTHER" id="PTHR48020">
    <property type="entry name" value="PROTON MYO-INOSITOL COTRANSPORTER"/>
    <property type="match status" value="1"/>
</dbReference>
<feature type="transmembrane region" description="Helical" evidence="9">
    <location>
        <begin position="258"/>
        <end position="279"/>
    </location>
</feature>
<dbReference type="InterPro" id="IPR020846">
    <property type="entry name" value="MFS_dom"/>
</dbReference>
<accession>A0A066VH82</accession>
<dbReference type="GO" id="GO:0015798">
    <property type="term" value="P:myo-inositol transport"/>
    <property type="evidence" value="ECO:0007669"/>
    <property type="project" value="UniProtKB-ARBA"/>
</dbReference>
<feature type="transmembrane region" description="Helical" evidence="9">
    <location>
        <begin position="319"/>
        <end position="337"/>
    </location>
</feature>
<evidence type="ECO:0000259" key="10">
    <source>
        <dbReference type="PROSITE" id="PS50850"/>
    </source>
</evidence>
<evidence type="ECO:0000256" key="6">
    <source>
        <dbReference type="ARBA" id="ARBA00023136"/>
    </source>
</evidence>
<dbReference type="FunFam" id="1.20.1250.20:FF:000474">
    <property type="entry name" value="Sugar transporter, putative"/>
    <property type="match status" value="1"/>
</dbReference>
<evidence type="ECO:0000256" key="8">
    <source>
        <dbReference type="SAM" id="MobiDB-lite"/>
    </source>
</evidence>
<dbReference type="EMBL" id="JMSN01000129">
    <property type="protein sequence ID" value="KDN37915.1"/>
    <property type="molecule type" value="Genomic_DNA"/>
</dbReference>
<keyword evidence="3" id="KW-0813">Transport</keyword>
<comment type="subcellular location">
    <subcellularLocation>
        <location evidence="1">Membrane</location>
        <topology evidence="1">Multi-pass membrane protein</topology>
    </subcellularLocation>
</comment>
<evidence type="ECO:0000256" key="1">
    <source>
        <dbReference type="ARBA" id="ARBA00004141"/>
    </source>
</evidence>
<comment type="similarity">
    <text evidence="2">Belongs to the major facilitator superfamily. Sugar transporter (TC 2.A.1.1) family.</text>
</comment>
<gene>
    <name evidence="11" type="ORF">K437DRAFT_32084</name>
</gene>
<dbReference type="PRINTS" id="PR00171">
    <property type="entry name" value="SUGRTRNSPORT"/>
</dbReference>
<evidence type="ECO:0000256" key="9">
    <source>
        <dbReference type="SAM" id="Phobius"/>
    </source>
</evidence>
<dbReference type="Pfam" id="PF00083">
    <property type="entry name" value="Sugar_tr"/>
    <property type="match status" value="1"/>
</dbReference>
<name>A0A066VH82_TILAU</name>
<sequence>MAFYPDNRSTPPDSLHGHGRHAPDTLPIPEEDKVDAKLSSSNIAGATYDTDPEKVPQTHEGQAELGVYDAEINDNLKLVNPLKAFTREQVIQRARYFATDLAQFRNDPALVQTFVKAALVAWSSTGASSGSGGAEDAQENAKISEDERTHFAFEDIPELDDEDRKVLRREIRNKWQQPKTLYALVVCCSLAAVVQGMDQSVISGANLFWPATFGISEETDRNEWLKGIVNSAPYFSCALLASWFTAPLNRYFGRRGTIFITCSIAFITCLWAAFTNSWWHLLISRVFLGFGIGPKSSTVPVYAAESTPPAIRGGLVMQWQLWTAFGIMLGYVADMAFYPIPDRSGIDGLNWRIMLSSAGIPALVVMSLVFLNPESPRWYLMKERYADAYTAFSRLRSTPLQAARETYLAYESLEAEKEVEVRNRGARSHQRTPSMFELFSTPRIRKGLATATFVMFMQQFCGINVVAYFGSVIFSQAGASQLAALGASLGFGALNFLFGIPGIFTIDTFGRRNLLLVGFPAMSAALFFTAFSFLIEQDDPTSKARVACVAIGIYLHCIAYSPTEGPIPFTMSAESFPLAVRDSGMSWATSVCWFFNGVLSLTWPSLVRAWGSTGAFCWYAAWNVFGLVYTYFFLPETRALSLEELDSVFSVSHREHASYHMRHLPYFTKKALFCGSAARQQLQAPEPLYEHEKLSLEERRKRGTMAPKAVGH</sequence>
<feature type="transmembrane region" description="Helical" evidence="9">
    <location>
        <begin position="516"/>
        <end position="534"/>
    </location>
</feature>
<dbReference type="NCBIfam" id="TIGR00879">
    <property type="entry name" value="SP"/>
    <property type="match status" value="1"/>
</dbReference>
<feature type="transmembrane region" description="Helical" evidence="9">
    <location>
        <begin position="349"/>
        <end position="371"/>
    </location>
</feature>
<dbReference type="Gene3D" id="1.20.1250.20">
    <property type="entry name" value="MFS general substrate transporter like domains"/>
    <property type="match status" value="1"/>
</dbReference>
<dbReference type="GO" id="GO:0015791">
    <property type="term" value="P:polyol transmembrane transport"/>
    <property type="evidence" value="ECO:0007669"/>
    <property type="project" value="UniProtKB-ARBA"/>
</dbReference>
<dbReference type="OMA" id="CLELNTE"/>
<feature type="domain" description="Major facilitator superfamily (MFS) profile" evidence="10">
    <location>
        <begin position="184"/>
        <end position="638"/>
    </location>
</feature>
<feature type="transmembrane region" description="Helical" evidence="9">
    <location>
        <begin position="482"/>
        <end position="504"/>
    </location>
</feature>
<dbReference type="PROSITE" id="PS50850">
    <property type="entry name" value="MFS"/>
    <property type="match status" value="1"/>
</dbReference>
<evidence type="ECO:0000256" key="3">
    <source>
        <dbReference type="ARBA" id="ARBA00022448"/>
    </source>
</evidence>
<comment type="caution">
    <text evidence="11">The sequence shown here is derived from an EMBL/GenBank/DDBJ whole genome shotgun (WGS) entry which is preliminary data.</text>
</comment>
<dbReference type="GO" id="GO:0016020">
    <property type="term" value="C:membrane"/>
    <property type="evidence" value="ECO:0007669"/>
    <property type="project" value="UniProtKB-SubCell"/>
</dbReference>
<keyword evidence="4 9" id="KW-0812">Transmembrane</keyword>
<comment type="catalytic activity">
    <reaction evidence="7">
        <text>myo-inositol(out) + H(+)(out) = myo-inositol(in) + H(+)(in)</text>
        <dbReference type="Rhea" id="RHEA:60364"/>
        <dbReference type="ChEBI" id="CHEBI:15378"/>
        <dbReference type="ChEBI" id="CHEBI:17268"/>
    </reaction>
</comment>
<dbReference type="InterPro" id="IPR003663">
    <property type="entry name" value="Sugar/inositol_transpt"/>
</dbReference>
<dbReference type="InParanoid" id="A0A066VH82"/>
<evidence type="ECO:0000256" key="7">
    <source>
        <dbReference type="ARBA" id="ARBA00049119"/>
    </source>
</evidence>
<keyword evidence="6 9" id="KW-0472">Membrane</keyword>
<dbReference type="InterPro" id="IPR050814">
    <property type="entry name" value="Myo-inositol_Transporter"/>
</dbReference>
<evidence type="ECO:0000313" key="11">
    <source>
        <dbReference type="EMBL" id="KDN37915.1"/>
    </source>
</evidence>
<dbReference type="HOGENOM" id="CLU_001265_43_5_1"/>
<dbReference type="GO" id="GO:0022857">
    <property type="term" value="F:transmembrane transporter activity"/>
    <property type="evidence" value="ECO:0007669"/>
    <property type="project" value="InterPro"/>
</dbReference>
<keyword evidence="5 9" id="KW-1133">Transmembrane helix</keyword>
<dbReference type="Proteomes" id="UP000027361">
    <property type="component" value="Unassembled WGS sequence"/>
</dbReference>
<dbReference type="RefSeq" id="XP_013240505.1">
    <property type="nucleotide sequence ID" value="XM_013385051.1"/>
</dbReference>
<organism evidence="11 12">
    <name type="scientific">Tilletiaria anomala (strain ATCC 24038 / CBS 436.72 / UBC 951)</name>
    <dbReference type="NCBI Taxonomy" id="1037660"/>
    <lineage>
        <taxon>Eukaryota</taxon>
        <taxon>Fungi</taxon>
        <taxon>Dikarya</taxon>
        <taxon>Basidiomycota</taxon>
        <taxon>Ustilaginomycotina</taxon>
        <taxon>Exobasidiomycetes</taxon>
        <taxon>Georgefischeriales</taxon>
        <taxon>Tilletiariaceae</taxon>
        <taxon>Tilletiaria</taxon>
    </lineage>
</organism>
<feature type="region of interest" description="Disordered" evidence="8">
    <location>
        <begin position="1"/>
        <end position="56"/>
    </location>
</feature>
<dbReference type="InterPro" id="IPR005828">
    <property type="entry name" value="MFS_sugar_transport-like"/>
</dbReference>
<feature type="transmembrane region" description="Helical" evidence="9">
    <location>
        <begin position="448"/>
        <end position="470"/>
    </location>
</feature>
<dbReference type="AlphaFoldDB" id="A0A066VH82"/>
<keyword evidence="12" id="KW-1185">Reference proteome</keyword>
<proteinExistence type="inferred from homology"/>
<feature type="transmembrane region" description="Helical" evidence="9">
    <location>
        <begin position="615"/>
        <end position="634"/>
    </location>
</feature>
<dbReference type="GeneID" id="25267373"/>
<feature type="region of interest" description="Disordered" evidence="8">
    <location>
        <begin position="125"/>
        <end position="144"/>
    </location>
</feature>
<evidence type="ECO:0000313" key="12">
    <source>
        <dbReference type="Proteomes" id="UP000027361"/>
    </source>
</evidence>
<dbReference type="PANTHER" id="PTHR48020:SF25">
    <property type="entry name" value="SUGAR TRANSPORTER, PUTATIVE (AFU_ORTHOLOGUE AFUA_7G05830)-RELATED"/>
    <property type="match status" value="1"/>
</dbReference>
<evidence type="ECO:0000256" key="4">
    <source>
        <dbReference type="ARBA" id="ARBA00022692"/>
    </source>
</evidence>
<reference evidence="11 12" key="1">
    <citation type="submission" date="2014-05" db="EMBL/GenBank/DDBJ databases">
        <title>Draft genome sequence of a rare smut relative, Tilletiaria anomala UBC 951.</title>
        <authorList>
            <consortium name="DOE Joint Genome Institute"/>
            <person name="Toome M."/>
            <person name="Kuo A."/>
            <person name="Henrissat B."/>
            <person name="Lipzen A."/>
            <person name="Tritt A."/>
            <person name="Yoshinaga Y."/>
            <person name="Zane M."/>
            <person name="Barry K."/>
            <person name="Grigoriev I.V."/>
            <person name="Spatafora J.W."/>
            <person name="Aimea M.C."/>
        </authorList>
    </citation>
    <scope>NUCLEOTIDE SEQUENCE [LARGE SCALE GENOMIC DNA]</scope>
    <source>
        <strain evidence="11 12">UBC 951</strain>
    </source>
</reference>
<dbReference type="InterPro" id="IPR036259">
    <property type="entry name" value="MFS_trans_sf"/>
</dbReference>
<dbReference type="STRING" id="1037660.A0A066VH82"/>
<dbReference type="SUPFAM" id="SSF103473">
    <property type="entry name" value="MFS general substrate transporter"/>
    <property type="match status" value="1"/>
</dbReference>
<evidence type="ECO:0000256" key="5">
    <source>
        <dbReference type="ARBA" id="ARBA00022989"/>
    </source>
</evidence>
<protein>
    <recommendedName>
        <fullName evidence="10">Major facilitator superfamily (MFS) profile domain-containing protein</fullName>
    </recommendedName>
</protein>
<feature type="transmembrane region" description="Helical" evidence="9">
    <location>
        <begin position="583"/>
        <end position="603"/>
    </location>
</feature>
<evidence type="ECO:0000256" key="2">
    <source>
        <dbReference type="ARBA" id="ARBA00010992"/>
    </source>
</evidence>
<dbReference type="OrthoDB" id="5290825at2759"/>